<dbReference type="SUPFAM" id="SSF141072">
    <property type="entry name" value="CalX-like"/>
    <property type="match status" value="1"/>
</dbReference>
<dbReference type="SUPFAM" id="SSF51120">
    <property type="entry name" value="beta-Roll"/>
    <property type="match status" value="1"/>
</dbReference>
<name>A0A7X6DFV6_9BURK</name>
<dbReference type="InterPro" id="IPR015919">
    <property type="entry name" value="Cadherin-like_sf"/>
</dbReference>
<protein>
    <recommendedName>
        <fullName evidence="3">Tandem-95 repeat protein</fullName>
    </recommendedName>
</protein>
<evidence type="ECO:0000313" key="2">
    <source>
        <dbReference type="Proteomes" id="UP000521868"/>
    </source>
</evidence>
<dbReference type="RefSeq" id="WP_168107517.1">
    <property type="nucleotide sequence ID" value="NZ_VTOX01000003.1"/>
</dbReference>
<dbReference type="Pfam" id="PF17963">
    <property type="entry name" value="Big_9"/>
    <property type="match status" value="2"/>
</dbReference>
<sequence>MAITATERSQIVELTVLMFNAAPGAEYLSQIVSVYETNGRSLQTLAGILAGTSVYAALNPNTQTAEAFADAFLTPLGLQADSLARDFIISKMNAGVSKGAIVYEAYAALNSVPDSANNQYSAANAILNNKVAVATYYSVDRGIAATDLASLQTALSGVTADPASVTSAKAAIDATIDFTLMAAASSVDEGSSITVHLTNGTPNTEYVLRVDSAHASDVGSQLTMVTTDANGTAHATIAVNADRTTEGAETLTISVVGQASVSTTVTVNDTSMDNTAPAITAEASLAVNEGKSATFNLAAADAEGDAVTLSASAASGTVVDNGNGTFTYTPNAGFSGSDTITVTAADALGATSTQTIAVAVDPNDAPIAQAAGDAANEGGAAVSGQLVATDADTGDTLTFSLDAAVEGLTLNADGSYTFDPAANTAANALVYSDAPLAIVANYTVTDALGATSQNTLTITVTPKPLTFTLTKAGTTVQEGASQVYTVTASEAVTSATDVVFTLLPGDGAAGNTGTGNTNTADFATGSFNPLTATIAVGSSTATFTVTPVNDATTELPEAFTVQAQVAGTTLTLGGSTVDATTAGGVGQTFTLTTAIDTIPGLIGSANSAGTDGNDTIVALIDKVTAANTTLNALDSINGGLGTNAMTLNVVGNHVDAGLPAGVTVSNVQTINVRASGDLGDSAGDFDLSTISGLETVNVTLVDDLFAKAATTTNVNVSGATGAITTDGGKNVTVTDATADKGISVGATTGAAGAVTITDTNQGTGNISAKGSGAITVTASKQTTTGVDGKIDVVGGTDVSVTASATADNGAITVGTGTAPSGAVAVTSNLTGDGTATLDQGDVTVTGGTSVTVNSNLTINAKDQTAGAAHTFGDVLVNSNGKTTTVTVNQNYAETEFTKAAVAVVKELHTVTFKALTNGQTTTVDGLTFTASKDLTAAQVAQAFSNLTASDTQGPAGSTANGTFSGALSANFTSGAASGAVVVFTAIDESEVLALAAGAVDPTETVVAGTAASAAVTSANTITYGAVRVDGNATASISNVTVNGYGSADLGATGTDLNALTTLSLANSGGAATVATSATTLGLTLNKVTHAVTLTAPSLKTLNVTATGADSSTALTAAAVETLTVAGDKKATFTADLAALKSVTVTGSAGLTLSGAETDTLTSVNTSATTGTVTASIDASKATYTGGAGVDNVTLSSATVSKAVNTGAGNDMVTLASGTGTPAEAIVGGDGTDTLVMVVADAVAASTGATFETKIDGFERLSLSVPGAVSAVDLSNLDDINYVISAGTAGVNTLALSKFGANGTLELTADNAAGITASLADATGSADSFNLVLTSAGILAGGTVTVAGVESVAITSDDTNTTAHVNTLTLTAAAAKSVTVGGDAGLNLTLVGDAALTSVDASALTGALTINANSALALTVTGGSGADSLTATGSGDTLNGGAGNDTLTGADLTTLSGGAGNDIFVMNKPSNVNSYSTIADAASGDVIDLDAANGGTVVFTQSAIVLAGTAVFQDYANAAVNALGADADNAAWFQFGGNTYIVQSGRDHSGAGTPDFGNNVDAIIKLTGLVDLSVASYNQTNGTLEIA</sequence>
<dbReference type="InterPro" id="IPR038081">
    <property type="entry name" value="CalX-like_sf"/>
</dbReference>
<reference evidence="1 2" key="1">
    <citation type="journal article" date="2020" name="Nature">
        <title>Bacterial chemolithoautotrophy via manganese oxidation.</title>
        <authorList>
            <person name="Yu H."/>
            <person name="Leadbetter J.R."/>
        </authorList>
    </citation>
    <scope>NUCLEOTIDE SEQUENCE [LARGE SCALE GENOMIC DNA]</scope>
    <source>
        <strain evidence="1 2">RBP-1</strain>
    </source>
</reference>
<accession>A0A7X6DFV6</accession>
<dbReference type="PRINTS" id="PR00313">
    <property type="entry name" value="CABNDNGRPT"/>
</dbReference>
<dbReference type="Gene3D" id="2.60.40.10">
    <property type="entry name" value="Immunoglobulins"/>
    <property type="match status" value="2"/>
</dbReference>
<gene>
    <name evidence="1" type="ORF">RAMLITH_11310</name>
</gene>
<dbReference type="Proteomes" id="UP000521868">
    <property type="component" value="Unassembled WGS sequence"/>
</dbReference>
<proteinExistence type="predicted"/>
<evidence type="ECO:0008006" key="3">
    <source>
        <dbReference type="Google" id="ProtNLM"/>
    </source>
</evidence>
<comment type="caution">
    <text evidence="1">The sequence shown here is derived from an EMBL/GenBank/DDBJ whole genome shotgun (WGS) entry which is preliminary data.</text>
</comment>
<evidence type="ECO:0000313" key="1">
    <source>
        <dbReference type="EMBL" id="NKE66410.1"/>
    </source>
</evidence>
<dbReference type="EMBL" id="VTOX01000003">
    <property type="protein sequence ID" value="NKE66410.1"/>
    <property type="molecule type" value="Genomic_DNA"/>
</dbReference>
<dbReference type="GO" id="GO:0005509">
    <property type="term" value="F:calcium ion binding"/>
    <property type="evidence" value="ECO:0007669"/>
    <property type="project" value="InterPro"/>
</dbReference>
<dbReference type="SUPFAM" id="SSF49313">
    <property type="entry name" value="Cadherin-like"/>
    <property type="match status" value="1"/>
</dbReference>
<keyword evidence="2" id="KW-1185">Reference proteome</keyword>
<dbReference type="InterPro" id="IPR013783">
    <property type="entry name" value="Ig-like_fold"/>
</dbReference>
<dbReference type="Gene3D" id="2.150.10.10">
    <property type="entry name" value="Serralysin-like metalloprotease, C-terminal"/>
    <property type="match status" value="1"/>
</dbReference>
<organism evidence="1 2">
    <name type="scientific">Ramlibacter lithotrophicus</name>
    <dbReference type="NCBI Taxonomy" id="2606681"/>
    <lineage>
        <taxon>Bacteria</taxon>
        <taxon>Pseudomonadati</taxon>
        <taxon>Pseudomonadota</taxon>
        <taxon>Betaproteobacteria</taxon>
        <taxon>Burkholderiales</taxon>
        <taxon>Comamonadaceae</taxon>
        <taxon>Ramlibacter</taxon>
    </lineage>
</organism>
<dbReference type="InterPro" id="IPR011049">
    <property type="entry name" value="Serralysin-like_metalloprot_C"/>
</dbReference>
<dbReference type="GO" id="GO:0016020">
    <property type="term" value="C:membrane"/>
    <property type="evidence" value="ECO:0007669"/>
    <property type="project" value="InterPro"/>
</dbReference>